<dbReference type="STRING" id="1545044.SAMN05444276_101458"/>
<dbReference type="InterPro" id="IPR003779">
    <property type="entry name" value="CMD-like"/>
</dbReference>
<gene>
    <name evidence="2" type="ORF">SAMN05444276_101458</name>
</gene>
<dbReference type="Proteomes" id="UP000182944">
    <property type="component" value="Unassembled WGS sequence"/>
</dbReference>
<dbReference type="OrthoDB" id="1683318at2"/>
<organism evidence="2 3">
    <name type="scientific">Paracoccus sanguinis</name>
    <dbReference type="NCBI Taxonomy" id="1545044"/>
    <lineage>
        <taxon>Bacteria</taxon>
        <taxon>Pseudomonadati</taxon>
        <taxon>Pseudomonadota</taxon>
        <taxon>Alphaproteobacteria</taxon>
        <taxon>Rhodobacterales</taxon>
        <taxon>Paracoccaceae</taxon>
        <taxon>Paracoccus</taxon>
    </lineage>
</organism>
<dbReference type="InterPro" id="IPR029032">
    <property type="entry name" value="AhpD-like"/>
</dbReference>
<accession>A0A1H2RUP9</accession>
<dbReference type="GO" id="GO:0051920">
    <property type="term" value="F:peroxiredoxin activity"/>
    <property type="evidence" value="ECO:0007669"/>
    <property type="project" value="InterPro"/>
</dbReference>
<dbReference type="InterPro" id="IPR004675">
    <property type="entry name" value="AhpD_core"/>
</dbReference>
<protein>
    <submittedName>
        <fullName evidence="2">Alkylhydroperoxidase AhpD family core domain-containing protein</fullName>
    </submittedName>
</protein>
<dbReference type="AlphaFoldDB" id="A0A1H2RUP9"/>
<evidence type="ECO:0000313" key="3">
    <source>
        <dbReference type="Proteomes" id="UP000182944"/>
    </source>
</evidence>
<name>A0A1H2RUP9_9RHOB</name>
<keyword evidence="2" id="KW-0575">Peroxidase</keyword>
<dbReference type="NCBIfam" id="TIGR00778">
    <property type="entry name" value="ahpD_dom"/>
    <property type="match status" value="1"/>
</dbReference>
<proteinExistence type="predicted"/>
<keyword evidence="3" id="KW-1185">Reference proteome</keyword>
<reference evidence="3" key="1">
    <citation type="submission" date="2016-10" db="EMBL/GenBank/DDBJ databases">
        <authorList>
            <person name="Varghese N."/>
            <person name="Submissions S."/>
        </authorList>
    </citation>
    <scope>NUCLEOTIDE SEQUENCE [LARGE SCALE GENOMIC DNA]</scope>
    <source>
        <strain evidence="3">DSM 29303</strain>
    </source>
</reference>
<dbReference type="PANTHER" id="PTHR33930:SF2">
    <property type="entry name" value="BLR3452 PROTEIN"/>
    <property type="match status" value="1"/>
</dbReference>
<dbReference type="Gene3D" id="1.20.1290.10">
    <property type="entry name" value="AhpD-like"/>
    <property type="match status" value="1"/>
</dbReference>
<dbReference type="SUPFAM" id="SSF69118">
    <property type="entry name" value="AhpD-like"/>
    <property type="match status" value="1"/>
</dbReference>
<dbReference type="PANTHER" id="PTHR33930">
    <property type="entry name" value="ALKYL HYDROPEROXIDE REDUCTASE AHPD"/>
    <property type="match status" value="1"/>
</dbReference>
<evidence type="ECO:0000313" key="2">
    <source>
        <dbReference type="EMBL" id="SDW23203.1"/>
    </source>
</evidence>
<feature type="domain" description="Carboxymuconolactone decarboxylase-like" evidence="1">
    <location>
        <begin position="22"/>
        <end position="103"/>
    </location>
</feature>
<dbReference type="EMBL" id="FNNA01000001">
    <property type="protein sequence ID" value="SDW23203.1"/>
    <property type="molecule type" value="Genomic_DNA"/>
</dbReference>
<sequence length="113" mass="11952">MSATEKMAEQRAMNKELSKLVPETLKGFMALEHGATKNGVLGAKEKEFIALGIAIATRCEPCIAFHLQALMKHGGTREELGDICAMAVTMGGGPSLMYGSKALAIWDELAAAA</sequence>
<dbReference type="Pfam" id="PF02627">
    <property type="entry name" value="CMD"/>
    <property type="match status" value="1"/>
</dbReference>
<keyword evidence="2" id="KW-0560">Oxidoreductase</keyword>
<dbReference type="RefSeq" id="WP_036731180.1">
    <property type="nucleotide sequence ID" value="NZ_FNNA01000001.1"/>
</dbReference>
<evidence type="ECO:0000259" key="1">
    <source>
        <dbReference type="Pfam" id="PF02627"/>
    </source>
</evidence>